<dbReference type="InterPro" id="IPR003758">
    <property type="entry name" value="LpxK"/>
</dbReference>
<dbReference type="InterPro" id="IPR027417">
    <property type="entry name" value="P-loop_NTPase"/>
</dbReference>
<protein>
    <recommendedName>
        <fullName evidence="4 13">Tetraacyldisaccharide 4'-kinase</fullName>
        <ecNumber evidence="3 13">2.7.1.130</ecNumber>
    </recommendedName>
    <alternativeName>
        <fullName evidence="12 13">Lipid A 4'-kinase</fullName>
    </alternativeName>
</protein>
<evidence type="ECO:0000313" key="15">
    <source>
        <dbReference type="Proteomes" id="UP000245216"/>
    </source>
</evidence>
<dbReference type="STRING" id="511.UZ73_16590"/>
<keyword evidence="8 13" id="KW-0547">Nucleotide-binding</keyword>
<evidence type="ECO:0000256" key="9">
    <source>
        <dbReference type="ARBA" id="ARBA00022777"/>
    </source>
</evidence>
<dbReference type="Pfam" id="PF02606">
    <property type="entry name" value="LpxK"/>
    <property type="match status" value="1"/>
</dbReference>
<reference evidence="14 15" key="1">
    <citation type="submission" date="2018-05" db="EMBL/GenBank/DDBJ databases">
        <title>Genome Sequence of an Efficient Indole-Degrading Bacterium, Alcaligenes sp.YBY.</title>
        <authorList>
            <person name="Yang B."/>
        </authorList>
    </citation>
    <scope>NUCLEOTIDE SEQUENCE [LARGE SCALE GENOMIC DNA]</scope>
    <source>
        <strain evidence="14 15">YBY</strain>
    </source>
</reference>
<keyword evidence="5 13" id="KW-0444">Lipid biosynthesis</keyword>
<dbReference type="AlphaFoldDB" id="A0A2U2BGU4"/>
<keyword evidence="10 13" id="KW-0067">ATP-binding</keyword>
<dbReference type="GO" id="GO:0005524">
    <property type="term" value="F:ATP binding"/>
    <property type="evidence" value="ECO:0007669"/>
    <property type="project" value="UniProtKB-UniRule"/>
</dbReference>
<keyword evidence="7 13" id="KW-0808">Transferase</keyword>
<evidence type="ECO:0000256" key="5">
    <source>
        <dbReference type="ARBA" id="ARBA00022516"/>
    </source>
</evidence>
<evidence type="ECO:0000256" key="11">
    <source>
        <dbReference type="ARBA" id="ARBA00023098"/>
    </source>
</evidence>
<evidence type="ECO:0000256" key="1">
    <source>
        <dbReference type="ARBA" id="ARBA00002274"/>
    </source>
</evidence>
<keyword evidence="9 13" id="KW-0418">Kinase</keyword>
<keyword evidence="11 13" id="KW-0443">Lipid metabolism</keyword>
<keyword evidence="6 13" id="KW-0441">Lipid A biosynthesis</keyword>
<dbReference type="PANTHER" id="PTHR42724">
    <property type="entry name" value="TETRAACYLDISACCHARIDE 4'-KINASE"/>
    <property type="match status" value="1"/>
</dbReference>
<evidence type="ECO:0000256" key="2">
    <source>
        <dbReference type="ARBA" id="ARBA00004870"/>
    </source>
</evidence>
<evidence type="ECO:0000256" key="8">
    <source>
        <dbReference type="ARBA" id="ARBA00022741"/>
    </source>
</evidence>
<organism evidence="14 15">
    <name type="scientific">Alcaligenes faecalis</name>
    <dbReference type="NCBI Taxonomy" id="511"/>
    <lineage>
        <taxon>Bacteria</taxon>
        <taxon>Pseudomonadati</taxon>
        <taxon>Pseudomonadota</taxon>
        <taxon>Betaproteobacteria</taxon>
        <taxon>Burkholderiales</taxon>
        <taxon>Alcaligenaceae</taxon>
        <taxon>Alcaligenes</taxon>
    </lineage>
</organism>
<dbReference type="SUPFAM" id="SSF52540">
    <property type="entry name" value="P-loop containing nucleoside triphosphate hydrolases"/>
    <property type="match status" value="1"/>
</dbReference>
<comment type="similarity">
    <text evidence="13">Belongs to the LpxK family.</text>
</comment>
<comment type="catalytic activity">
    <reaction evidence="13">
        <text>a lipid A disaccharide + ATP = a lipid IVA + ADP + H(+)</text>
        <dbReference type="Rhea" id="RHEA:67840"/>
        <dbReference type="ChEBI" id="CHEBI:15378"/>
        <dbReference type="ChEBI" id="CHEBI:30616"/>
        <dbReference type="ChEBI" id="CHEBI:176343"/>
        <dbReference type="ChEBI" id="CHEBI:176425"/>
        <dbReference type="ChEBI" id="CHEBI:456216"/>
        <dbReference type="EC" id="2.7.1.130"/>
    </reaction>
</comment>
<sequence length="359" mass="39591">MSVRVRLTDWLHQQWQKKGWFSLVMRPLSALAAIFVQRKQQRYEQDPGASYRSPVPVIVVGNIIVGGAGKTPVVLALTEQLRALGWTPGIVSRGYGVEIGPNPRVGQGQLAAEQFGDEPALIAAQTQAPIAVHPRRALAAQALLKDFPAVDLIISDDGLQHLALQRDMEVVVQDARGVGNGLLLPAGPLREGPERLRTVDWLISQVVAGQAPPSTPQPAEPGRALTMSLRPYQLEHLSSGRRLSWLDWQQKYGQQELQALAAIGQPARFFTMLRACGLHLSQTFPLPDHAALQAQDFQALHDGLVLITRKDAVKCQHLNDSRLWVVDVQPEFSRPDWIAELDSLLRKRRLTPPSLSGVQ</sequence>
<evidence type="ECO:0000313" key="14">
    <source>
        <dbReference type="EMBL" id="PWE13229.1"/>
    </source>
</evidence>
<dbReference type="GO" id="GO:0009029">
    <property type="term" value="F:lipid-A 4'-kinase activity"/>
    <property type="evidence" value="ECO:0007669"/>
    <property type="project" value="UniProtKB-UniRule"/>
</dbReference>
<comment type="pathway">
    <text evidence="2 13">Glycolipid biosynthesis; lipid IV(A) biosynthesis; lipid IV(A) from (3R)-3-hydroxytetradecanoyl-[acyl-carrier-protein] and UDP-N-acetyl-alpha-D-glucosamine: step 6/6.</text>
</comment>
<comment type="caution">
    <text evidence="14">The sequence shown here is derived from an EMBL/GenBank/DDBJ whole genome shotgun (WGS) entry which is preliminary data.</text>
</comment>
<dbReference type="EC" id="2.7.1.130" evidence="3 13"/>
<dbReference type="HAMAP" id="MF_00409">
    <property type="entry name" value="LpxK"/>
    <property type="match status" value="1"/>
</dbReference>
<dbReference type="Proteomes" id="UP000245216">
    <property type="component" value="Unassembled WGS sequence"/>
</dbReference>
<proteinExistence type="inferred from homology"/>
<feature type="binding site" evidence="13">
    <location>
        <begin position="64"/>
        <end position="71"/>
    </location>
    <ligand>
        <name>ATP</name>
        <dbReference type="ChEBI" id="CHEBI:30616"/>
    </ligand>
</feature>
<dbReference type="GO" id="GO:0009245">
    <property type="term" value="P:lipid A biosynthetic process"/>
    <property type="evidence" value="ECO:0007669"/>
    <property type="project" value="UniProtKB-UniRule"/>
</dbReference>
<accession>A0A2U2BGU4</accession>
<dbReference type="NCBIfam" id="TIGR00682">
    <property type="entry name" value="lpxK"/>
    <property type="match status" value="1"/>
</dbReference>
<evidence type="ECO:0000256" key="13">
    <source>
        <dbReference type="HAMAP-Rule" id="MF_00409"/>
    </source>
</evidence>
<dbReference type="UniPathway" id="UPA00359">
    <property type="reaction ID" value="UER00482"/>
</dbReference>
<evidence type="ECO:0000256" key="4">
    <source>
        <dbReference type="ARBA" id="ARBA00016436"/>
    </source>
</evidence>
<comment type="function">
    <text evidence="1 13">Transfers the gamma-phosphate of ATP to the 4'-position of a tetraacyldisaccharide 1-phosphate intermediate (termed DS-1-P) to form tetraacyldisaccharide 1,4'-bis-phosphate (lipid IVA).</text>
</comment>
<name>A0A2U2BGU4_ALCFA</name>
<reference evidence="14 15" key="2">
    <citation type="submission" date="2018-05" db="EMBL/GenBank/DDBJ databases">
        <authorList>
            <person name="Lanie J.A."/>
            <person name="Ng W.-L."/>
            <person name="Kazmierczak K.M."/>
            <person name="Andrzejewski T.M."/>
            <person name="Davidsen T.M."/>
            <person name="Wayne K.J."/>
            <person name="Tettelin H."/>
            <person name="Glass J.I."/>
            <person name="Rusch D."/>
            <person name="Podicherti R."/>
            <person name="Tsui H.-C.T."/>
            <person name="Winkler M.E."/>
        </authorList>
    </citation>
    <scope>NUCLEOTIDE SEQUENCE [LARGE SCALE GENOMIC DNA]</scope>
    <source>
        <strain evidence="14 15">YBY</strain>
    </source>
</reference>
<dbReference type="EMBL" id="QEXO01000004">
    <property type="protein sequence ID" value="PWE13229.1"/>
    <property type="molecule type" value="Genomic_DNA"/>
</dbReference>
<dbReference type="RefSeq" id="WP_109089537.1">
    <property type="nucleotide sequence ID" value="NZ_QEXO01000004.1"/>
</dbReference>
<gene>
    <name evidence="13" type="primary">lpxK</name>
    <name evidence="14" type="ORF">DF183_15505</name>
</gene>
<evidence type="ECO:0000256" key="10">
    <source>
        <dbReference type="ARBA" id="ARBA00022840"/>
    </source>
</evidence>
<evidence type="ECO:0000256" key="7">
    <source>
        <dbReference type="ARBA" id="ARBA00022679"/>
    </source>
</evidence>
<evidence type="ECO:0000256" key="3">
    <source>
        <dbReference type="ARBA" id="ARBA00012071"/>
    </source>
</evidence>
<dbReference type="PANTHER" id="PTHR42724:SF1">
    <property type="entry name" value="TETRAACYLDISACCHARIDE 4'-KINASE, MITOCHONDRIAL-RELATED"/>
    <property type="match status" value="1"/>
</dbReference>
<dbReference type="GO" id="GO:0009244">
    <property type="term" value="P:lipopolysaccharide core region biosynthetic process"/>
    <property type="evidence" value="ECO:0007669"/>
    <property type="project" value="TreeGrafter"/>
</dbReference>
<evidence type="ECO:0000256" key="6">
    <source>
        <dbReference type="ARBA" id="ARBA00022556"/>
    </source>
</evidence>
<dbReference type="GO" id="GO:0005886">
    <property type="term" value="C:plasma membrane"/>
    <property type="evidence" value="ECO:0007669"/>
    <property type="project" value="TreeGrafter"/>
</dbReference>
<evidence type="ECO:0000256" key="12">
    <source>
        <dbReference type="ARBA" id="ARBA00029757"/>
    </source>
</evidence>